<reference evidence="4 5" key="1">
    <citation type="submission" date="2016-10" db="EMBL/GenBank/DDBJ databases">
        <title>Draft genome sequence of Coniochaeta ligniaria NRRL30616, a lignocellulolytic fungus for bioabatement of inhibitors in plant biomass hydrolysates.</title>
        <authorList>
            <consortium name="DOE Joint Genome Institute"/>
            <person name="Jimenez D.J."/>
            <person name="Hector R.E."/>
            <person name="Riley R."/>
            <person name="Sun H."/>
            <person name="Grigoriev I.V."/>
            <person name="Van Elsas J.D."/>
            <person name="Nichols N.N."/>
        </authorList>
    </citation>
    <scope>NUCLEOTIDE SEQUENCE [LARGE SCALE GENOMIC DNA]</scope>
    <source>
        <strain evidence="4 5">NRRL 30616</strain>
    </source>
</reference>
<evidence type="ECO:0000256" key="1">
    <source>
        <dbReference type="SAM" id="Phobius"/>
    </source>
</evidence>
<dbReference type="STRING" id="1408157.A0A1J7IZF7"/>
<keyword evidence="1" id="KW-0472">Membrane</keyword>
<evidence type="ECO:0000259" key="3">
    <source>
        <dbReference type="Pfam" id="PF26616"/>
    </source>
</evidence>
<evidence type="ECO:0000313" key="5">
    <source>
        <dbReference type="Proteomes" id="UP000182658"/>
    </source>
</evidence>
<dbReference type="EMBL" id="KV875095">
    <property type="protein sequence ID" value="OIW32547.1"/>
    <property type="molecule type" value="Genomic_DNA"/>
</dbReference>
<proteinExistence type="predicted"/>
<name>A0A1J7IZF7_9PEZI</name>
<keyword evidence="5" id="KW-1185">Reference proteome</keyword>
<dbReference type="AlphaFoldDB" id="A0A1J7IZF7"/>
<evidence type="ECO:0000313" key="4">
    <source>
        <dbReference type="EMBL" id="OIW32547.1"/>
    </source>
</evidence>
<feature type="chain" id="PRO_5013176475" description="CorA-like transporter domain-containing protein" evidence="2">
    <location>
        <begin position="17"/>
        <end position="437"/>
    </location>
</feature>
<dbReference type="Pfam" id="PF26616">
    <property type="entry name" value="CorA-like"/>
    <property type="match status" value="1"/>
</dbReference>
<dbReference type="OrthoDB" id="5396681at2759"/>
<protein>
    <recommendedName>
        <fullName evidence="3">CorA-like transporter domain-containing protein</fullName>
    </recommendedName>
</protein>
<sequence length="437" mass="50868">MLLLILTFHQVMPAYLDFMYVFGEQFEQPDLRFSGFREQTNLGLSFQRLAIPSLGRSGRQFQICYNLKNVELKKKDTDNFMHDEWSIRQAAIHHQFDVVEGTTLWILTKGSLDLQQRFKELTGKEARPEDKKFDTAEESFRASLSAHLLWCYWSTDDWRSYLRWLETAVQEESDLAVLGPRGVGHAHKYYRPQDVQSLQIWEEKANTAIMVLDSNIDVMQSLAEFYKRLRANKDFDLATPCSDDIDAFVAQINDIIHDFRTQIGRAIDLVKITNNRKELVMQHLQSQSTERMEILNRNMEKEAIVVRIITIVTLIYLPATFVSTFFSTDVIKYQGQESGGNFSRVAMERWIEVTIPLTLMTLIFAWWSKSWAEGKRIEEEQPEQLRTRAQRNFQQAPSLLPQVSIPLPSNTHRAAKWQFPSRQNTSRTVLPLHTLGP</sequence>
<keyword evidence="1" id="KW-1133">Transmembrane helix</keyword>
<feature type="domain" description="CorA-like transporter" evidence="3">
    <location>
        <begin position="1"/>
        <end position="174"/>
    </location>
</feature>
<keyword evidence="2" id="KW-0732">Signal</keyword>
<dbReference type="Proteomes" id="UP000182658">
    <property type="component" value="Unassembled WGS sequence"/>
</dbReference>
<keyword evidence="1" id="KW-0812">Transmembrane</keyword>
<dbReference type="InterPro" id="IPR058257">
    <property type="entry name" value="CorA-like_dom"/>
</dbReference>
<feature type="signal peptide" evidence="2">
    <location>
        <begin position="1"/>
        <end position="16"/>
    </location>
</feature>
<gene>
    <name evidence="4" type="ORF">CONLIGDRAFT_274032</name>
</gene>
<organism evidence="4 5">
    <name type="scientific">Coniochaeta ligniaria NRRL 30616</name>
    <dbReference type="NCBI Taxonomy" id="1408157"/>
    <lineage>
        <taxon>Eukaryota</taxon>
        <taxon>Fungi</taxon>
        <taxon>Dikarya</taxon>
        <taxon>Ascomycota</taxon>
        <taxon>Pezizomycotina</taxon>
        <taxon>Sordariomycetes</taxon>
        <taxon>Sordariomycetidae</taxon>
        <taxon>Coniochaetales</taxon>
        <taxon>Coniochaetaceae</taxon>
        <taxon>Coniochaeta</taxon>
    </lineage>
</organism>
<feature type="transmembrane region" description="Helical" evidence="1">
    <location>
        <begin position="304"/>
        <end position="327"/>
    </location>
</feature>
<dbReference type="InParanoid" id="A0A1J7IZF7"/>
<accession>A0A1J7IZF7</accession>
<evidence type="ECO:0000256" key="2">
    <source>
        <dbReference type="SAM" id="SignalP"/>
    </source>
</evidence>
<dbReference type="Gene3D" id="1.20.58.340">
    <property type="entry name" value="Magnesium transport protein CorA, transmembrane region"/>
    <property type="match status" value="1"/>
</dbReference>